<dbReference type="Proteomes" id="UP000282957">
    <property type="component" value="Unassembled WGS sequence"/>
</dbReference>
<comment type="caution">
    <text evidence="2">The sequence shown here is derived from an EMBL/GenBank/DDBJ whole genome shotgun (WGS) entry which is preliminary data.</text>
</comment>
<dbReference type="PROSITE" id="PS51318">
    <property type="entry name" value="TAT"/>
    <property type="match status" value="1"/>
</dbReference>
<dbReference type="InterPro" id="IPR008869">
    <property type="entry name" value="MlaC/ttg2D"/>
</dbReference>
<dbReference type="InterPro" id="IPR042245">
    <property type="entry name" value="Tgt2/MlaC_sf"/>
</dbReference>
<evidence type="ECO:0000313" key="3">
    <source>
        <dbReference type="Proteomes" id="UP000282957"/>
    </source>
</evidence>
<dbReference type="OrthoDB" id="8099120at2"/>
<keyword evidence="1" id="KW-0732">Signal</keyword>
<dbReference type="InterPro" id="IPR006311">
    <property type="entry name" value="TAT_signal"/>
</dbReference>
<dbReference type="PANTHER" id="PTHR36573:SF1">
    <property type="entry name" value="INTERMEMBRANE PHOSPHOLIPID TRANSPORT SYSTEM BINDING PROTEIN MLAC"/>
    <property type="match status" value="1"/>
</dbReference>
<dbReference type="EMBL" id="SACL01000007">
    <property type="protein sequence ID" value="RVT92344.1"/>
    <property type="molecule type" value="Genomic_DNA"/>
</dbReference>
<evidence type="ECO:0000256" key="1">
    <source>
        <dbReference type="SAM" id="SignalP"/>
    </source>
</evidence>
<name>A0A437M4D6_9PROT</name>
<dbReference type="RefSeq" id="WP_127789198.1">
    <property type="nucleotide sequence ID" value="NZ_SACL01000007.1"/>
</dbReference>
<evidence type="ECO:0000313" key="2">
    <source>
        <dbReference type="EMBL" id="RVT92344.1"/>
    </source>
</evidence>
<dbReference type="AlphaFoldDB" id="A0A437M4D6"/>
<feature type="chain" id="PRO_5019467524" evidence="1">
    <location>
        <begin position="24"/>
        <end position="200"/>
    </location>
</feature>
<dbReference type="Pfam" id="PF05494">
    <property type="entry name" value="MlaC"/>
    <property type="match status" value="1"/>
</dbReference>
<keyword evidence="3" id="KW-1185">Reference proteome</keyword>
<protein>
    <submittedName>
        <fullName evidence="2">ABC transporter substrate-binding protein</fullName>
    </submittedName>
</protein>
<dbReference type="Gene3D" id="3.10.450.710">
    <property type="entry name" value="Tgt2/MlaC"/>
    <property type="match status" value="1"/>
</dbReference>
<dbReference type="PANTHER" id="PTHR36573">
    <property type="entry name" value="INTERMEMBRANE PHOSPHOLIPID TRANSPORT SYSTEM BINDING PROTEIN MLAC"/>
    <property type="match status" value="1"/>
</dbReference>
<organism evidence="2 3">
    <name type="scientific">Rhodovarius crocodyli</name>
    <dbReference type="NCBI Taxonomy" id="1979269"/>
    <lineage>
        <taxon>Bacteria</taxon>
        <taxon>Pseudomonadati</taxon>
        <taxon>Pseudomonadota</taxon>
        <taxon>Alphaproteobacteria</taxon>
        <taxon>Acetobacterales</taxon>
        <taxon>Roseomonadaceae</taxon>
        <taxon>Rhodovarius</taxon>
    </lineage>
</organism>
<proteinExistence type="predicted"/>
<reference evidence="2 3" key="1">
    <citation type="submission" date="2019-01" db="EMBL/GenBank/DDBJ databases">
        <authorList>
            <person name="Chen W.-M."/>
        </authorList>
    </citation>
    <scope>NUCLEOTIDE SEQUENCE [LARGE SCALE GENOMIC DNA]</scope>
    <source>
        <strain evidence="2 3">CCP-6</strain>
    </source>
</reference>
<gene>
    <name evidence="2" type="ORF">EOD42_19235</name>
</gene>
<sequence>MTLLSRRSTLALVLGMAATPALAQIDTSRASAFIQAAGTELVGVINNTAMSADQRRSKVADILRRSVDIEGVARFVMGRFWRQASPQEQQEFLSLFEESLVKNLASRFGEYQGVRFEMGRSQSRTDDDALVSTIVTRPGSAAFNLDWRISDVGGQPRIVDLIAEGTSLRLTTRSEYASVIQRGNGQVSALITALRRQLGR</sequence>
<feature type="signal peptide" evidence="1">
    <location>
        <begin position="1"/>
        <end position="23"/>
    </location>
</feature>
<accession>A0A437M4D6</accession>